<organism evidence="2 3">
    <name type="scientific">Linum trigynum</name>
    <dbReference type="NCBI Taxonomy" id="586398"/>
    <lineage>
        <taxon>Eukaryota</taxon>
        <taxon>Viridiplantae</taxon>
        <taxon>Streptophyta</taxon>
        <taxon>Embryophyta</taxon>
        <taxon>Tracheophyta</taxon>
        <taxon>Spermatophyta</taxon>
        <taxon>Magnoliopsida</taxon>
        <taxon>eudicotyledons</taxon>
        <taxon>Gunneridae</taxon>
        <taxon>Pentapetalae</taxon>
        <taxon>rosids</taxon>
        <taxon>fabids</taxon>
        <taxon>Malpighiales</taxon>
        <taxon>Linaceae</taxon>
        <taxon>Linum</taxon>
    </lineage>
</organism>
<keyword evidence="1" id="KW-0732">Signal</keyword>
<sequence>MRSPVLLVIIMSLRNIQPASAAVSCSCNFQYFPYGDQRIMCVYHLIDKMVGDSLPVRKGAWYQDEDCVDSSIIYEAKDVLQNTYCHRRMGGRAWGTGCYMRFEIYPFN</sequence>
<name>A0AAV2ENS5_9ROSI</name>
<dbReference type="Proteomes" id="UP001497516">
    <property type="component" value="Chromosome 5"/>
</dbReference>
<feature type="signal peptide" evidence="1">
    <location>
        <begin position="1"/>
        <end position="21"/>
    </location>
</feature>
<dbReference type="AlphaFoldDB" id="A0AAV2ENS5"/>
<evidence type="ECO:0008006" key="4">
    <source>
        <dbReference type="Google" id="ProtNLM"/>
    </source>
</evidence>
<evidence type="ECO:0000313" key="3">
    <source>
        <dbReference type="Proteomes" id="UP001497516"/>
    </source>
</evidence>
<feature type="chain" id="PRO_5043629055" description="Secreted protein" evidence="1">
    <location>
        <begin position="22"/>
        <end position="108"/>
    </location>
</feature>
<accession>A0AAV2ENS5</accession>
<proteinExistence type="predicted"/>
<evidence type="ECO:0000256" key="1">
    <source>
        <dbReference type="SAM" id="SignalP"/>
    </source>
</evidence>
<evidence type="ECO:0000313" key="2">
    <source>
        <dbReference type="EMBL" id="CAL1387459.1"/>
    </source>
</evidence>
<gene>
    <name evidence="2" type="ORF">LTRI10_LOCUS28443</name>
</gene>
<dbReference type="PROSITE" id="PS51257">
    <property type="entry name" value="PROKAR_LIPOPROTEIN"/>
    <property type="match status" value="1"/>
</dbReference>
<dbReference type="EMBL" id="OZ034818">
    <property type="protein sequence ID" value="CAL1387459.1"/>
    <property type="molecule type" value="Genomic_DNA"/>
</dbReference>
<reference evidence="2 3" key="1">
    <citation type="submission" date="2024-04" db="EMBL/GenBank/DDBJ databases">
        <authorList>
            <person name="Fracassetti M."/>
        </authorList>
    </citation>
    <scope>NUCLEOTIDE SEQUENCE [LARGE SCALE GENOMIC DNA]</scope>
</reference>
<protein>
    <recommendedName>
        <fullName evidence="4">Secreted protein</fullName>
    </recommendedName>
</protein>
<keyword evidence="3" id="KW-1185">Reference proteome</keyword>